<dbReference type="PANTHER" id="PTHR45727:SF2">
    <property type="entry name" value="NPC INTRACELLULAR CHOLESTEROL TRANSPORTER 1"/>
    <property type="match status" value="1"/>
</dbReference>
<dbReference type="EMBL" id="ADBJ01000003">
    <property type="protein sequence ID" value="EFA86173.1"/>
    <property type="molecule type" value="Genomic_DNA"/>
</dbReference>
<dbReference type="InParanoid" id="D3AXA4"/>
<evidence type="ECO:0000259" key="2">
    <source>
        <dbReference type="Pfam" id="PF16414"/>
    </source>
</evidence>
<evidence type="ECO:0000313" key="3">
    <source>
        <dbReference type="EMBL" id="EFA86173.1"/>
    </source>
</evidence>
<dbReference type="PANTHER" id="PTHR45727">
    <property type="entry name" value="NPC INTRACELLULAR CHOLESTEROL TRANSPORTER 1"/>
    <property type="match status" value="1"/>
</dbReference>
<feature type="chain" id="PRO_5003041704" evidence="1">
    <location>
        <begin position="24"/>
        <end position="199"/>
    </location>
</feature>
<dbReference type="Proteomes" id="UP000001396">
    <property type="component" value="Unassembled WGS sequence"/>
</dbReference>
<dbReference type="GO" id="GO:0015918">
    <property type="term" value="P:sterol transport"/>
    <property type="evidence" value="ECO:0007669"/>
    <property type="project" value="TreeGrafter"/>
</dbReference>
<dbReference type="RefSeq" id="XP_020438278.1">
    <property type="nucleotide sequence ID" value="XM_020571755.1"/>
</dbReference>
<dbReference type="GeneID" id="31356266"/>
<dbReference type="Pfam" id="PF16414">
    <property type="entry name" value="NPC1_N"/>
    <property type="match status" value="1"/>
</dbReference>
<dbReference type="AlphaFoldDB" id="D3AXA4"/>
<comment type="caution">
    <text evidence="3">The sequence shown here is derived from an EMBL/GenBank/DDBJ whole genome shotgun (WGS) entry which is preliminary data.</text>
</comment>
<sequence length="199" mass="22472">MKYFNIILIFVPILCFATYQTSARKIVAPEVGCSVYIEEIGLAIAKQYEPSVPSQKLSACTYNPIYLGDNCCNYNESLLVNDTMIYYEMVFGENLSCMHYIWDMSCAFSCSPNQVQYLVPVNVDSQNDQILSIKFNINPTYAQSLYGACKTVKAPNGKSFGQLYPTYQQFFQGVFGDSNNPNFNDVIYNYDSTIGYNGN</sequence>
<reference evidence="3 4" key="1">
    <citation type="journal article" date="2011" name="Genome Res.">
        <title>Phylogeny-wide analysis of social amoeba genomes highlights ancient origins for complex intercellular communication.</title>
        <authorList>
            <person name="Heidel A.J."/>
            <person name="Lawal H.M."/>
            <person name="Felder M."/>
            <person name="Schilde C."/>
            <person name="Helps N.R."/>
            <person name="Tunggal B."/>
            <person name="Rivero F."/>
            <person name="John U."/>
            <person name="Schleicher M."/>
            <person name="Eichinger L."/>
            <person name="Platzer M."/>
            <person name="Noegel A.A."/>
            <person name="Schaap P."/>
            <person name="Gloeckner G."/>
        </authorList>
    </citation>
    <scope>NUCLEOTIDE SEQUENCE [LARGE SCALE GENOMIC DNA]</scope>
    <source>
        <strain evidence="4">ATCC 26659 / Pp 5 / PN500</strain>
    </source>
</reference>
<name>D3AXA4_HETP5</name>
<keyword evidence="3" id="KW-0812">Transmembrane</keyword>
<evidence type="ECO:0000256" key="1">
    <source>
        <dbReference type="SAM" id="SignalP"/>
    </source>
</evidence>
<keyword evidence="4" id="KW-1185">Reference proteome</keyword>
<gene>
    <name evidence="3" type="ORF">PPL_00735</name>
</gene>
<dbReference type="InterPro" id="IPR032190">
    <property type="entry name" value="NPC1_N"/>
</dbReference>
<keyword evidence="3" id="KW-0472">Membrane</keyword>
<accession>D3AXA4</accession>
<organism evidence="3 4">
    <name type="scientific">Heterostelium pallidum (strain ATCC 26659 / Pp 5 / PN500)</name>
    <name type="common">Cellular slime mold</name>
    <name type="synonym">Polysphondylium pallidum</name>
    <dbReference type="NCBI Taxonomy" id="670386"/>
    <lineage>
        <taxon>Eukaryota</taxon>
        <taxon>Amoebozoa</taxon>
        <taxon>Evosea</taxon>
        <taxon>Eumycetozoa</taxon>
        <taxon>Dictyostelia</taxon>
        <taxon>Acytosteliales</taxon>
        <taxon>Acytosteliaceae</taxon>
        <taxon>Heterostelium</taxon>
    </lineage>
</organism>
<keyword evidence="1" id="KW-0732">Signal</keyword>
<feature type="signal peptide" evidence="1">
    <location>
        <begin position="1"/>
        <end position="23"/>
    </location>
</feature>
<proteinExistence type="predicted"/>
<dbReference type="GO" id="GO:0016020">
    <property type="term" value="C:membrane"/>
    <property type="evidence" value="ECO:0007669"/>
    <property type="project" value="TreeGrafter"/>
</dbReference>
<evidence type="ECO:0000313" key="4">
    <source>
        <dbReference type="Proteomes" id="UP000001396"/>
    </source>
</evidence>
<feature type="domain" description="Niemann-Pick C1 N-terminal" evidence="2">
    <location>
        <begin position="67"/>
        <end position="156"/>
    </location>
</feature>
<dbReference type="GO" id="GO:0032934">
    <property type="term" value="F:sterol binding"/>
    <property type="evidence" value="ECO:0007669"/>
    <property type="project" value="TreeGrafter"/>
</dbReference>
<dbReference type="OMA" id="GCLANVW"/>
<protein>
    <submittedName>
        <fullName evidence="3">Putative transmembrane protein</fullName>
    </submittedName>
</protein>